<keyword evidence="1" id="KW-0732">Signal</keyword>
<feature type="signal peptide" evidence="1">
    <location>
        <begin position="1"/>
        <end position="27"/>
    </location>
</feature>
<evidence type="ECO:0000313" key="3">
    <source>
        <dbReference type="Proteomes" id="UP000008809"/>
    </source>
</evidence>
<dbReference type="AlphaFoldDB" id="Q2IVI8"/>
<dbReference type="STRING" id="316058.RPB_3071"/>
<dbReference type="RefSeq" id="WP_011441956.1">
    <property type="nucleotide sequence ID" value="NC_007778.1"/>
</dbReference>
<dbReference type="eggNOG" id="ENOG50343ID">
    <property type="taxonomic scope" value="Bacteria"/>
</dbReference>
<dbReference type="NCBIfam" id="NF042415">
    <property type="entry name" value="STY0301_fam"/>
    <property type="match status" value="1"/>
</dbReference>
<dbReference type="OrthoDB" id="8449937at2"/>
<dbReference type="EMBL" id="CP000250">
    <property type="protein sequence ID" value="ABD07772.1"/>
    <property type="molecule type" value="Genomic_DNA"/>
</dbReference>
<evidence type="ECO:0000256" key="1">
    <source>
        <dbReference type="SAM" id="SignalP"/>
    </source>
</evidence>
<organism evidence="2 3">
    <name type="scientific">Rhodopseudomonas palustris (strain HaA2)</name>
    <dbReference type="NCBI Taxonomy" id="316058"/>
    <lineage>
        <taxon>Bacteria</taxon>
        <taxon>Pseudomonadati</taxon>
        <taxon>Pseudomonadota</taxon>
        <taxon>Alphaproteobacteria</taxon>
        <taxon>Hyphomicrobiales</taxon>
        <taxon>Nitrobacteraceae</taxon>
        <taxon>Rhodopseudomonas</taxon>
    </lineage>
</organism>
<name>Q2IVI8_RHOP2</name>
<keyword evidence="3" id="KW-1185">Reference proteome</keyword>
<dbReference type="KEGG" id="rpb:RPB_3071"/>
<sequence length="150" mass="15843">MPSLRRSTRIIALVAALIGAAPGALHAQSAIACPERLQTLSVTLAKPEQIAGFTPVIGGDTSSQTWLQDVAVFGRTAGQTVLVPGTPKGKKRLDWRFDGQIEVWIGCVYEAGVTLHRSVGRPKSCTAAILRSKDPGGGSWGMDLASFKCN</sequence>
<dbReference type="Proteomes" id="UP000008809">
    <property type="component" value="Chromosome"/>
</dbReference>
<protein>
    <submittedName>
        <fullName evidence="2">Uncharacterized protein</fullName>
    </submittedName>
</protein>
<evidence type="ECO:0000313" key="2">
    <source>
        <dbReference type="EMBL" id="ABD07772.1"/>
    </source>
</evidence>
<dbReference type="HOGENOM" id="CLU_1739119_0_0_5"/>
<gene>
    <name evidence="2" type="ordered locus">RPB_3071</name>
</gene>
<proteinExistence type="predicted"/>
<reference evidence="2 3" key="1">
    <citation type="submission" date="2006-01" db="EMBL/GenBank/DDBJ databases">
        <title>Complete sequence of Rhodopseudomonas palustris HaA2.</title>
        <authorList>
            <consortium name="US DOE Joint Genome Institute"/>
            <person name="Copeland A."/>
            <person name="Lucas S."/>
            <person name="Lapidus A."/>
            <person name="Barry K."/>
            <person name="Detter J.C."/>
            <person name="Glavina T."/>
            <person name="Hammon N."/>
            <person name="Israni S."/>
            <person name="Pitluck S."/>
            <person name="Chain P."/>
            <person name="Malfatti S."/>
            <person name="Shin M."/>
            <person name="Vergez L."/>
            <person name="Schmutz J."/>
            <person name="Larimer F."/>
            <person name="Land M."/>
            <person name="Hauser L."/>
            <person name="Pelletier D.A."/>
            <person name="Kyrpides N."/>
            <person name="Anderson I."/>
            <person name="Oda Y."/>
            <person name="Harwood C.S."/>
            <person name="Richardson P."/>
        </authorList>
    </citation>
    <scope>NUCLEOTIDE SEQUENCE [LARGE SCALE GENOMIC DNA]</scope>
    <source>
        <strain evidence="2 3">HaA2</strain>
    </source>
</reference>
<accession>Q2IVI8</accession>
<feature type="chain" id="PRO_5004210783" evidence="1">
    <location>
        <begin position="28"/>
        <end position="150"/>
    </location>
</feature>
<dbReference type="PROSITE" id="PS51257">
    <property type="entry name" value="PROKAR_LIPOPROTEIN"/>
    <property type="match status" value="1"/>
</dbReference>
<dbReference type="InterPro" id="IPR049973">
    <property type="entry name" value="STY0301-like"/>
</dbReference>